<dbReference type="InterPro" id="IPR001555">
    <property type="entry name" value="GART_AS"/>
</dbReference>
<dbReference type="STRING" id="1257118.L8H537"/>
<dbReference type="GO" id="GO:0046084">
    <property type="term" value="P:adenine biosynthetic process"/>
    <property type="evidence" value="ECO:0007669"/>
    <property type="project" value="TreeGrafter"/>
</dbReference>
<dbReference type="Gene3D" id="3.30.1490.20">
    <property type="entry name" value="ATP-grasp fold, A domain"/>
    <property type="match status" value="1"/>
</dbReference>
<dbReference type="FunFam" id="3.90.650.10:FF:000011">
    <property type="entry name" value="Phosphoribosylformylglycinamidine cyclo-ligase"/>
    <property type="match status" value="1"/>
</dbReference>
<dbReference type="FunFam" id="3.30.1490.20:FF:000006">
    <property type="entry name" value="phosphoribosylamine--glycine ligase, chloroplastic-like"/>
    <property type="match status" value="1"/>
</dbReference>
<evidence type="ECO:0000256" key="27">
    <source>
        <dbReference type="PROSITE-ProRule" id="PRU00409"/>
    </source>
</evidence>
<dbReference type="HAMAP" id="MF_01930">
    <property type="entry name" value="PurN"/>
    <property type="match status" value="1"/>
</dbReference>
<keyword evidence="14" id="KW-0963">Cytoplasm</keyword>
<name>L8H537_ACACF</name>
<evidence type="ECO:0000256" key="7">
    <source>
        <dbReference type="ARBA" id="ARBA00008696"/>
    </source>
</evidence>
<dbReference type="Proteomes" id="UP000011083">
    <property type="component" value="Unassembled WGS sequence"/>
</dbReference>
<dbReference type="OrthoDB" id="2018833at2759"/>
<sequence>MEGELKQHTVVVVGSGGREHAIVWKLSQSPKVAHIYVLPGNGGTEALGRELAKKGAPAVVQNVAGISTNEAIVAFAQEKKASLVVVGPEAPLAAGLGDDLNKAGVPCFGPSKAGAQIEASKVFAKDFMHKHNIPTATYQVFDDAEKALKYIDDTPHTLVVKASGLAAGKGVIVPKNKDEAKQAVREIMVDKVFGEAGNLVVLEELLVGPEVSFLGFCDGTTVVPMPAAQDHKRALDNDKGANTGGMGAFAPTPAVTPEMAQEWTATVLQAALDGLKKDGIPFVGVLFAGLMLTKNGPRVLEYNCRFGDPETQVILPLLKTDLFEVMLACVQGRLAQLRVEWATARAAVTVVAASGGYPDKYPVDKPIAGLNSLPQSIDAEGGVYVFHAGTKAAADGQGVVTSGGRVLAVTAVSPRPAQAIARAYAALDKIHFDGMHYRCDIGSYFANNTLRLAVLGSTRGTDMQAIIDAIARRELNAEIALVVSNRADAYILERARAHGIAHHFVEPRDADGKLKPREAYDREVIAALDGVDGGVDLVLMIGYMRIVSAAFVERFRGRLYNVHPSLLPDFAGGMDLDVHQAVLDSGAKFTGCTVHVVTEEVDAGPILVQKRCAIDATDNADTLKAKVQHLEGVALIEAIQLFEQQEKQKYRAEEVKRQQRREKRKAAEGQGPVTYRSAGVDIDAGNLLVERIKPFTKATARPGTSANIGGFGGLFDLKEAGYRDPLLVSGTDGVGTKLKIAQEVKKHDTLGQDLVAMCVNDILTRGAEPLFFLDYFATGALAVDEATQVVKGIADGCMLAGCALVGGETAEMPGMYPPGEYDLAGFAVGAVERDGVLPIMDTIKEGDVVIGLASSGLHSNGFSLVRHIIKLNNIDVSAKPPFASKHEKLAHALLEPTRIYVKSVLPLMKARKIKAAAHITGGGLLENIPRVLTPKIGVDLDVAQWSVPPVFGWLASLGQLQPREMLRTLNVGIGMTLLVAPDHVASVLEALTASGEDARVIGKVVPRRLDDSEQVHVANAQLLASPAPATF</sequence>
<dbReference type="SUPFAM" id="SSF51246">
    <property type="entry name" value="Rudiment single hybrid motif"/>
    <property type="match status" value="1"/>
</dbReference>
<dbReference type="GeneID" id="14920349"/>
<evidence type="ECO:0000313" key="29">
    <source>
        <dbReference type="EMBL" id="ELR19561.1"/>
    </source>
</evidence>
<dbReference type="SUPFAM" id="SSF53328">
    <property type="entry name" value="Formyltransferase"/>
    <property type="match status" value="1"/>
</dbReference>
<dbReference type="EC" id="6.3.4.13" evidence="11"/>
<dbReference type="GO" id="GO:0006189">
    <property type="term" value="P:'de novo' IMP biosynthetic process"/>
    <property type="evidence" value="ECO:0007669"/>
    <property type="project" value="UniProtKB-UniPathway"/>
</dbReference>
<comment type="pathway">
    <text evidence="4">Purine metabolism; IMP biosynthesis via de novo pathway; N(1)-(5-phospho-D-ribosyl)glycinamide from 5-phospho-alpha-D-ribose 1-diphosphate: step 2/2.</text>
</comment>
<feature type="domain" description="ATP-grasp" evidence="28">
    <location>
        <begin position="125"/>
        <end position="331"/>
    </location>
</feature>
<dbReference type="EMBL" id="KB007933">
    <property type="protein sequence ID" value="ELR19561.1"/>
    <property type="molecule type" value="Genomic_DNA"/>
</dbReference>
<dbReference type="NCBIfam" id="TIGR00878">
    <property type="entry name" value="purM"/>
    <property type="match status" value="1"/>
</dbReference>
<proteinExistence type="inferred from homology"/>
<organism evidence="29 30">
    <name type="scientific">Acanthamoeba castellanii (strain ATCC 30010 / Neff)</name>
    <dbReference type="NCBI Taxonomy" id="1257118"/>
    <lineage>
        <taxon>Eukaryota</taxon>
        <taxon>Amoebozoa</taxon>
        <taxon>Discosea</taxon>
        <taxon>Longamoebia</taxon>
        <taxon>Centramoebida</taxon>
        <taxon>Acanthamoebidae</taxon>
        <taxon>Acanthamoeba</taxon>
    </lineage>
</organism>
<dbReference type="InterPro" id="IPR016188">
    <property type="entry name" value="PurM-like_N"/>
</dbReference>
<dbReference type="EC" id="6.3.3.1" evidence="10"/>
<dbReference type="InterPro" id="IPR016185">
    <property type="entry name" value="PreATP-grasp_dom_sf"/>
</dbReference>
<keyword evidence="22" id="KW-0511">Multifunctional enzyme</keyword>
<evidence type="ECO:0000256" key="18">
    <source>
        <dbReference type="ARBA" id="ARBA00022741"/>
    </source>
</evidence>
<dbReference type="OMA" id="EVMQACC"/>
<dbReference type="UniPathway" id="UPA00074">
    <property type="reaction ID" value="UER00125"/>
</dbReference>
<evidence type="ECO:0000256" key="9">
    <source>
        <dbReference type="ARBA" id="ARBA00012254"/>
    </source>
</evidence>
<evidence type="ECO:0000256" key="17">
    <source>
        <dbReference type="ARBA" id="ARBA00022723"/>
    </source>
</evidence>
<evidence type="ECO:0000256" key="26">
    <source>
        <dbReference type="ARBA" id="ARBA00049057"/>
    </source>
</evidence>
<dbReference type="InterPro" id="IPR037123">
    <property type="entry name" value="PRibGlycinamide_synth_C_sf"/>
</dbReference>
<dbReference type="Pfam" id="PF02769">
    <property type="entry name" value="AIRS_C"/>
    <property type="match status" value="1"/>
</dbReference>
<dbReference type="PROSITE" id="PS00373">
    <property type="entry name" value="GART"/>
    <property type="match status" value="1"/>
</dbReference>
<dbReference type="Gene3D" id="3.40.50.20">
    <property type="match status" value="1"/>
</dbReference>
<keyword evidence="21" id="KW-0464">Manganese</keyword>
<dbReference type="FunFam" id="3.30.1330.10:FF:000001">
    <property type="entry name" value="Phosphoribosylformylglycinamidine cyclo-ligase"/>
    <property type="match status" value="1"/>
</dbReference>
<dbReference type="KEGG" id="acan:ACA1_270360"/>
<comment type="subcellular location">
    <subcellularLocation>
        <location evidence="1">Cytoplasm</location>
    </subcellularLocation>
</comment>
<evidence type="ECO:0000256" key="13">
    <source>
        <dbReference type="ARBA" id="ARBA00021140"/>
    </source>
</evidence>
<dbReference type="CDD" id="cd08645">
    <property type="entry name" value="FMT_core_GART"/>
    <property type="match status" value="1"/>
</dbReference>
<dbReference type="InterPro" id="IPR020562">
    <property type="entry name" value="PRibGlycinamide_synth_N"/>
</dbReference>
<dbReference type="SUPFAM" id="SSF56042">
    <property type="entry name" value="PurM C-terminal domain-like"/>
    <property type="match status" value="1"/>
</dbReference>
<dbReference type="PANTHER" id="PTHR10520">
    <property type="entry name" value="TRIFUNCTIONAL PURINE BIOSYNTHETIC PROTEIN ADENOSINE-3-RELATED"/>
    <property type="match status" value="1"/>
</dbReference>
<dbReference type="GO" id="GO:0005829">
    <property type="term" value="C:cytosol"/>
    <property type="evidence" value="ECO:0007669"/>
    <property type="project" value="TreeGrafter"/>
</dbReference>
<dbReference type="InterPro" id="IPR010918">
    <property type="entry name" value="PurM-like_C_dom"/>
</dbReference>
<dbReference type="InterPro" id="IPR036477">
    <property type="entry name" value="Formyl_transf_N_sf"/>
</dbReference>
<evidence type="ECO:0000256" key="2">
    <source>
        <dbReference type="ARBA" id="ARBA00004686"/>
    </source>
</evidence>
<comment type="similarity">
    <text evidence="6">In the C-terminal section; belongs to the GART family.</text>
</comment>
<keyword evidence="15 29" id="KW-0436">Ligase</keyword>
<evidence type="ECO:0000256" key="25">
    <source>
        <dbReference type="ARBA" id="ARBA00033093"/>
    </source>
</evidence>
<dbReference type="GO" id="GO:0046872">
    <property type="term" value="F:metal ion binding"/>
    <property type="evidence" value="ECO:0007669"/>
    <property type="project" value="UniProtKB-KW"/>
</dbReference>
<dbReference type="Gene3D" id="3.30.1330.10">
    <property type="entry name" value="PurM-like, N-terminal domain"/>
    <property type="match status" value="1"/>
</dbReference>
<evidence type="ECO:0000259" key="28">
    <source>
        <dbReference type="PROSITE" id="PS50975"/>
    </source>
</evidence>
<comment type="pathway">
    <text evidence="3">Purine metabolism; IMP biosynthesis via de novo pathway; N(2)-formyl-N(1)-(5-phospho-D-ribosyl)glycinamide from N(1)-(5-phospho-D-ribosyl)glycinamide (10-formyl THF route): step 1/1.</text>
</comment>
<evidence type="ECO:0000256" key="3">
    <source>
        <dbReference type="ARBA" id="ARBA00005054"/>
    </source>
</evidence>
<evidence type="ECO:0000256" key="4">
    <source>
        <dbReference type="ARBA" id="ARBA00005174"/>
    </source>
</evidence>
<dbReference type="Pfam" id="PF00551">
    <property type="entry name" value="Formyl_trans_N"/>
    <property type="match status" value="1"/>
</dbReference>
<comment type="catalytic activity">
    <reaction evidence="26">
        <text>2-formamido-N(1)-(5-O-phospho-beta-D-ribosyl)acetamidine + ATP = 5-amino-1-(5-phospho-beta-D-ribosyl)imidazole + ADP + phosphate + H(+)</text>
        <dbReference type="Rhea" id="RHEA:23032"/>
        <dbReference type="ChEBI" id="CHEBI:15378"/>
        <dbReference type="ChEBI" id="CHEBI:30616"/>
        <dbReference type="ChEBI" id="CHEBI:43474"/>
        <dbReference type="ChEBI" id="CHEBI:137981"/>
        <dbReference type="ChEBI" id="CHEBI:147287"/>
        <dbReference type="ChEBI" id="CHEBI:456216"/>
        <dbReference type="EC" id="6.3.3.1"/>
    </reaction>
</comment>
<dbReference type="PROSITE" id="PS50975">
    <property type="entry name" value="ATP_GRASP"/>
    <property type="match status" value="1"/>
</dbReference>
<keyword evidence="17" id="KW-0479">Metal-binding</keyword>
<dbReference type="GO" id="GO:0004644">
    <property type="term" value="F:phosphoribosylglycinamide formyltransferase activity"/>
    <property type="evidence" value="ECO:0007669"/>
    <property type="project" value="UniProtKB-EC"/>
</dbReference>
<evidence type="ECO:0000256" key="15">
    <source>
        <dbReference type="ARBA" id="ARBA00022598"/>
    </source>
</evidence>
<dbReference type="Gene3D" id="3.30.470.20">
    <property type="entry name" value="ATP-grasp fold, B domain"/>
    <property type="match status" value="1"/>
</dbReference>
<dbReference type="InterPro" id="IPR011761">
    <property type="entry name" value="ATP-grasp"/>
</dbReference>
<dbReference type="GO" id="GO:0004641">
    <property type="term" value="F:phosphoribosylformylglycinamidine cyclo-ligase activity"/>
    <property type="evidence" value="ECO:0007669"/>
    <property type="project" value="UniProtKB-EC"/>
</dbReference>
<evidence type="ECO:0000256" key="21">
    <source>
        <dbReference type="ARBA" id="ARBA00023211"/>
    </source>
</evidence>
<evidence type="ECO:0000256" key="1">
    <source>
        <dbReference type="ARBA" id="ARBA00004496"/>
    </source>
</evidence>
<dbReference type="SUPFAM" id="SSF55326">
    <property type="entry name" value="PurM N-terminal domain-like"/>
    <property type="match status" value="1"/>
</dbReference>
<dbReference type="GO" id="GO:0004637">
    <property type="term" value="F:phosphoribosylamine-glycine ligase activity"/>
    <property type="evidence" value="ECO:0007669"/>
    <property type="project" value="UniProtKB-EC"/>
</dbReference>
<protein>
    <recommendedName>
        <fullName evidence="12">Phosphoribosylformylglycinamidine cyclo-ligase</fullName>
        <ecNumber evidence="9">2.1.2.2</ecNumber>
        <ecNumber evidence="10">6.3.3.1</ecNumber>
        <ecNumber evidence="11">6.3.4.13</ecNumber>
    </recommendedName>
    <alternativeName>
        <fullName evidence="24">AIR synthase</fullName>
    </alternativeName>
    <alternativeName>
        <fullName evidence="25">AIRS</fullName>
    </alternativeName>
    <alternativeName>
        <fullName evidence="23">Phosphoribosyl-aminoimidazole synthetase</fullName>
    </alternativeName>
    <alternativeName>
        <fullName evidence="13">Trifunctional purine biosynthetic protein adenosine-3</fullName>
    </alternativeName>
</protein>
<dbReference type="Pfam" id="PF01071">
    <property type="entry name" value="GARS_A"/>
    <property type="match status" value="1"/>
</dbReference>
<evidence type="ECO:0000256" key="16">
    <source>
        <dbReference type="ARBA" id="ARBA00022679"/>
    </source>
</evidence>
<dbReference type="InterPro" id="IPR000115">
    <property type="entry name" value="PRibGlycinamide_synth"/>
</dbReference>
<accession>L8H537</accession>
<dbReference type="FunFam" id="3.40.50.20:FF:000006">
    <property type="entry name" value="Phosphoribosylamine--glycine ligase, chloroplastic"/>
    <property type="match status" value="1"/>
</dbReference>
<evidence type="ECO:0000256" key="22">
    <source>
        <dbReference type="ARBA" id="ARBA00023268"/>
    </source>
</evidence>
<dbReference type="Pfam" id="PF02844">
    <property type="entry name" value="GARS_N"/>
    <property type="match status" value="1"/>
</dbReference>
<comment type="similarity">
    <text evidence="7">In the central section; belongs to the AIR synthase family.</text>
</comment>
<evidence type="ECO:0000256" key="20">
    <source>
        <dbReference type="ARBA" id="ARBA00022840"/>
    </source>
</evidence>
<dbReference type="InterPro" id="IPR004607">
    <property type="entry name" value="GART"/>
</dbReference>
<dbReference type="SMART" id="SM01209">
    <property type="entry name" value="GARS_A"/>
    <property type="match status" value="1"/>
</dbReference>
<dbReference type="InterPro" id="IPR013815">
    <property type="entry name" value="ATP_grasp_subdomain_1"/>
</dbReference>
<dbReference type="InterPro" id="IPR002376">
    <property type="entry name" value="Formyl_transf_N"/>
</dbReference>
<comment type="similarity">
    <text evidence="5">In the N-terminal section; belongs to the GARS family.</text>
</comment>
<keyword evidence="20 27" id="KW-0067">ATP-binding</keyword>
<evidence type="ECO:0000256" key="19">
    <source>
        <dbReference type="ARBA" id="ARBA00022755"/>
    </source>
</evidence>
<dbReference type="InterPro" id="IPR036676">
    <property type="entry name" value="PurM-like_C_sf"/>
</dbReference>
<dbReference type="InterPro" id="IPR036921">
    <property type="entry name" value="PurM-like_N_sf"/>
</dbReference>
<evidence type="ECO:0000256" key="12">
    <source>
        <dbReference type="ARBA" id="ARBA00020367"/>
    </source>
</evidence>
<keyword evidence="18 27" id="KW-0547">Nucleotide-binding</keyword>
<evidence type="ECO:0000256" key="24">
    <source>
        <dbReference type="ARBA" id="ARBA00032931"/>
    </source>
</evidence>
<evidence type="ECO:0000256" key="10">
    <source>
        <dbReference type="ARBA" id="ARBA00013047"/>
    </source>
</evidence>
<dbReference type="SUPFAM" id="SSF56059">
    <property type="entry name" value="Glutathione synthetase ATP-binding domain-like"/>
    <property type="match status" value="1"/>
</dbReference>
<evidence type="ECO:0000256" key="6">
    <source>
        <dbReference type="ARBA" id="ARBA00008630"/>
    </source>
</evidence>
<dbReference type="NCBIfam" id="TIGR00877">
    <property type="entry name" value="purD"/>
    <property type="match status" value="1"/>
</dbReference>
<evidence type="ECO:0000256" key="11">
    <source>
        <dbReference type="ARBA" id="ARBA00013255"/>
    </source>
</evidence>
<dbReference type="Gene3D" id="3.90.650.10">
    <property type="entry name" value="PurM-like C-terminal domain"/>
    <property type="match status" value="1"/>
</dbReference>
<evidence type="ECO:0000256" key="14">
    <source>
        <dbReference type="ARBA" id="ARBA00022490"/>
    </source>
</evidence>
<dbReference type="Gene3D" id="3.40.50.170">
    <property type="entry name" value="Formyl transferase, N-terminal domain"/>
    <property type="match status" value="1"/>
</dbReference>
<dbReference type="PANTHER" id="PTHR10520:SF12">
    <property type="entry name" value="TRIFUNCTIONAL PURINE BIOSYNTHETIC PROTEIN ADENOSINE-3"/>
    <property type="match status" value="1"/>
</dbReference>
<dbReference type="HAMAP" id="MF_00741">
    <property type="entry name" value="AIRS"/>
    <property type="match status" value="1"/>
</dbReference>
<gene>
    <name evidence="29" type="ORF">ACA1_270360</name>
</gene>
<keyword evidence="19" id="KW-0658">Purine biosynthesis</keyword>
<keyword evidence="30" id="KW-1185">Reference proteome</keyword>
<dbReference type="InterPro" id="IPR020561">
    <property type="entry name" value="PRibGlycinamid_synth_ATP-grasp"/>
</dbReference>
<dbReference type="GO" id="GO:0005524">
    <property type="term" value="F:ATP binding"/>
    <property type="evidence" value="ECO:0007669"/>
    <property type="project" value="UniProtKB-UniRule"/>
</dbReference>
<dbReference type="NCBIfam" id="TIGR00639">
    <property type="entry name" value="PurN"/>
    <property type="match status" value="1"/>
</dbReference>
<dbReference type="EC" id="2.1.2.2" evidence="9"/>
<evidence type="ECO:0000256" key="8">
    <source>
        <dbReference type="ARBA" id="ARBA00010280"/>
    </source>
</evidence>
<dbReference type="SUPFAM" id="SSF52440">
    <property type="entry name" value="PreATP-grasp domain"/>
    <property type="match status" value="1"/>
</dbReference>
<dbReference type="PROSITE" id="PS00184">
    <property type="entry name" value="GARS"/>
    <property type="match status" value="1"/>
</dbReference>
<dbReference type="InterPro" id="IPR020559">
    <property type="entry name" value="PRibGlycinamide_synth_CS"/>
</dbReference>
<dbReference type="Gene3D" id="3.90.600.10">
    <property type="entry name" value="Phosphoribosylglycinamide synthetase, C-terminal domain"/>
    <property type="match status" value="1"/>
</dbReference>
<dbReference type="Pfam" id="PF02843">
    <property type="entry name" value="GARS_C"/>
    <property type="match status" value="1"/>
</dbReference>
<dbReference type="CDD" id="cd02196">
    <property type="entry name" value="PurM"/>
    <property type="match status" value="1"/>
</dbReference>
<dbReference type="RefSeq" id="XP_004341647.1">
    <property type="nucleotide sequence ID" value="XM_004341599.1"/>
</dbReference>
<dbReference type="HAMAP" id="MF_00138">
    <property type="entry name" value="GARS"/>
    <property type="match status" value="1"/>
</dbReference>
<dbReference type="AlphaFoldDB" id="L8H537"/>
<dbReference type="FunFam" id="3.30.470.20:FF:000018">
    <property type="entry name" value="Trifunctional purine biosynthetic protein adenosine-3"/>
    <property type="match status" value="1"/>
</dbReference>
<keyword evidence="16" id="KW-0808">Transferase</keyword>
<dbReference type="InterPro" id="IPR004733">
    <property type="entry name" value="PurM_cligase"/>
</dbReference>
<dbReference type="InterPro" id="IPR020560">
    <property type="entry name" value="PRibGlycinamide_synth_C-dom"/>
</dbReference>
<comment type="similarity">
    <text evidence="8">Belongs to the AIR synthase family.</text>
</comment>
<dbReference type="Pfam" id="PF00586">
    <property type="entry name" value="AIRS"/>
    <property type="match status" value="1"/>
</dbReference>
<reference evidence="29 30" key="1">
    <citation type="journal article" date="2013" name="Genome Biol.">
        <title>Genome of Acanthamoeba castellanii highlights extensive lateral gene transfer and early evolution of tyrosine kinase signaling.</title>
        <authorList>
            <person name="Clarke M."/>
            <person name="Lohan A.J."/>
            <person name="Liu B."/>
            <person name="Lagkouvardos I."/>
            <person name="Roy S."/>
            <person name="Zafar N."/>
            <person name="Bertelli C."/>
            <person name="Schilde C."/>
            <person name="Kianianmomeni A."/>
            <person name="Burglin T.R."/>
            <person name="Frech C."/>
            <person name="Turcotte B."/>
            <person name="Kopec K.O."/>
            <person name="Synnott J.M."/>
            <person name="Choo C."/>
            <person name="Paponov I."/>
            <person name="Finkler A."/>
            <person name="Soon Heng Tan C."/>
            <person name="Hutchins A.P."/>
            <person name="Weinmeier T."/>
            <person name="Rattei T."/>
            <person name="Chu J.S."/>
            <person name="Gimenez G."/>
            <person name="Irimia M."/>
            <person name="Rigden D.J."/>
            <person name="Fitzpatrick D.A."/>
            <person name="Lorenzo-Morales J."/>
            <person name="Bateman A."/>
            <person name="Chiu C.H."/>
            <person name="Tang P."/>
            <person name="Hegemann P."/>
            <person name="Fromm H."/>
            <person name="Raoult D."/>
            <person name="Greub G."/>
            <person name="Miranda-Saavedra D."/>
            <person name="Chen N."/>
            <person name="Nash P."/>
            <person name="Ginger M.L."/>
            <person name="Horn M."/>
            <person name="Schaap P."/>
            <person name="Caler L."/>
            <person name="Loftus B."/>
        </authorList>
    </citation>
    <scope>NUCLEOTIDE SEQUENCE [LARGE SCALE GENOMIC DNA]</scope>
    <source>
        <strain evidence="29 30">Neff</strain>
    </source>
</reference>
<evidence type="ECO:0000256" key="23">
    <source>
        <dbReference type="ARBA" id="ARBA00031908"/>
    </source>
</evidence>
<dbReference type="SMART" id="SM01210">
    <property type="entry name" value="GARS_C"/>
    <property type="match status" value="1"/>
</dbReference>
<dbReference type="VEuPathDB" id="AmoebaDB:ACA1_270360"/>
<comment type="pathway">
    <text evidence="2">Purine metabolism; IMP biosynthesis via de novo pathway; 5-amino-1-(5-phospho-D-ribosyl)imidazole from N(2)-formyl-N(1)-(5-phospho-D-ribosyl)glycinamide: step 2/2.</text>
</comment>
<dbReference type="InterPro" id="IPR011054">
    <property type="entry name" value="Rudment_hybrid_motif"/>
</dbReference>
<evidence type="ECO:0000313" key="30">
    <source>
        <dbReference type="Proteomes" id="UP000011083"/>
    </source>
</evidence>
<evidence type="ECO:0000256" key="5">
    <source>
        <dbReference type="ARBA" id="ARBA00007423"/>
    </source>
</evidence>